<sequence>MKIENPFESGHIKNYILFYLAVVAIVILFFIATTLFDGEKKEITKKVFDVNKSLLKKQNKSEIKEQEKSRFKLLNKAY</sequence>
<dbReference type="AlphaFoldDB" id="A0A1W1CX77"/>
<protein>
    <submittedName>
        <fullName evidence="2">Uncharacterized protein</fullName>
    </submittedName>
</protein>
<accession>A0A1W1CX77</accession>
<keyword evidence="1" id="KW-1133">Transmembrane helix</keyword>
<organism evidence="2">
    <name type="scientific">hydrothermal vent metagenome</name>
    <dbReference type="NCBI Taxonomy" id="652676"/>
    <lineage>
        <taxon>unclassified sequences</taxon>
        <taxon>metagenomes</taxon>
        <taxon>ecological metagenomes</taxon>
    </lineage>
</organism>
<proteinExistence type="predicted"/>
<gene>
    <name evidence="2" type="ORF">MNB_SM-5-331</name>
</gene>
<keyword evidence="1" id="KW-0472">Membrane</keyword>
<feature type="transmembrane region" description="Helical" evidence="1">
    <location>
        <begin position="16"/>
        <end position="36"/>
    </location>
</feature>
<evidence type="ECO:0000313" key="2">
    <source>
        <dbReference type="EMBL" id="SFV70307.1"/>
    </source>
</evidence>
<name>A0A1W1CX77_9ZZZZ</name>
<keyword evidence="1" id="KW-0812">Transmembrane</keyword>
<dbReference type="EMBL" id="FPHH01000138">
    <property type="protein sequence ID" value="SFV70307.1"/>
    <property type="molecule type" value="Genomic_DNA"/>
</dbReference>
<reference evidence="2" key="1">
    <citation type="submission" date="2016-10" db="EMBL/GenBank/DDBJ databases">
        <authorList>
            <person name="de Groot N.N."/>
        </authorList>
    </citation>
    <scope>NUCLEOTIDE SEQUENCE</scope>
</reference>
<evidence type="ECO:0000256" key="1">
    <source>
        <dbReference type="SAM" id="Phobius"/>
    </source>
</evidence>